<name>A0A1I0CF64_9GAMM</name>
<accession>A0A1I0CF64</accession>
<feature type="chain" id="PRO_5011617517" description="NEAT domain-containing protein" evidence="1">
    <location>
        <begin position="22"/>
        <end position="155"/>
    </location>
</feature>
<evidence type="ECO:0000259" key="2">
    <source>
        <dbReference type="PROSITE" id="PS50978"/>
    </source>
</evidence>
<protein>
    <recommendedName>
        <fullName evidence="2">NEAT domain-containing protein</fullName>
    </recommendedName>
</protein>
<sequence>MKKMIALTLAGTLAASPLAFAKGSLDDAETVLNAGSDYGITQFTNLEFDDDRDDPFEVEGWVDNEWYVELELSTDGTIEREKRRKRQGQASGLSADDIRSYLDAASSEGMQYIEELEVRSGGRVEIEGEDSNGRELEVEFRNSSLSPFKVERDDD</sequence>
<organism evidence="3 4">
    <name type="scientific">Marinobacter segnicrescens</name>
    <dbReference type="NCBI Taxonomy" id="430453"/>
    <lineage>
        <taxon>Bacteria</taxon>
        <taxon>Pseudomonadati</taxon>
        <taxon>Pseudomonadota</taxon>
        <taxon>Gammaproteobacteria</taxon>
        <taxon>Pseudomonadales</taxon>
        <taxon>Marinobacteraceae</taxon>
        <taxon>Marinobacter</taxon>
    </lineage>
</organism>
<dbReference type="AlphaFoldDB" id="A0A1I0CF64"/>
<gene>
    <name evidence="3" type="ORF">SAMN04487962_105120</name>
</gene>
<dbReference type="InterPro" id="IPR006635">
    <property type="entry name" value="NEAT_dom"/>
</dbReference>
<dbReference type="EMBL" id="FOHZ01000005">
    <property type="protein sequence ID" value="SET17966.1"/>
    <property type="molecule type" value="Genomic_DNA"/>
</dbReference>
<dbReference type="STRING" id="430453.SAMN04487962_105120"/>
<dbReference type="RefSeq" id="WP_091850001.1">
    <property type="nucleotide sequence ID" value="NZ_FOHZ01000005.1"/>
</dbReference>
<keyword evidence="1" id="KW-0732">Signal</keyword>
<dbReference type="PROSITE" id="PS50978">
    <property type="entry name" value="NEAT"/>
    <property type="match status" value="1"/>
</dbReference>
<proteinExistence type="predicted"/>
<evidence type="ECO:0000256" key="1">
    <source>
        <dbReference type="SAM" id="SignalP"/>
    </source>
</evidence>
<dbReference type="Proteomes" id="UP000198762">
    <property type="component" value="Unassembled WGS sequence"/>
</dbReference>
<feature type="domain" description="NEAT" evidence="2">
    <location>
        <begin position="61"/>
        <end position="155"/>
    </location>
</feature>
<reference evidence="4" key="1">
    <citation type="submission" date="2016-10" db="EMBL/GenBank/DDBJ databases">
        <authorList>
            <person name="Varghese N."/>
            <person name="Submissions S."/>
        </authorList>
    </citation>
    <scope>NUCLEOTIDE SEQUENCE [LARGE SCALE GENOMIC DNA]</scope>
    <source>
        <strain evidence="4">CGMCC 1.6489</strain>
    </source>
</reference>
<dbReference type="OrthoDB" id="7595029at2"/>
<keyword evidence="4" id="KW-1185">Reference proteome</keyword>
<feature type="signal peptide" evidence="1">
    <location>
        <begin position="1"/>
        <end position="21"/>
    </location>
</feature>
<evidence type="ECO:0000313" key="3">
    <source>
        <dbReference type="EMBL" id="SET17966.1"/>
    </source>
</evidence>
<evidence type="ECO:0000313" key="4">
    <source>
        <dbReference type="Proteomes" id="UP000198762"/>
    </source>
</evidence>